<dbReference type="Proteomes" id="UP000001058">
    <property type="component" value="Unassembled WGS sequence"/>
</dbReference>
<accession>D8UM13</accession>
<name>D8UM13_VOLCA</name>
<organism evidence="3">
    <name type="scientific">Volvox carteri f. nagariensis</name>
    <dbReference type="NCBI Taxonomy" id="3068"/>
    <lineage>
        <taxon>Eukaryota</taxon>
        <taxon>Viridiplantae</taxon>
        <taxon>Chlorophyta</taxon>
        <taxon>core chlorophytes</taxon>
        <taxon>Chlorophyceae</taxon>
        <taxon>CS clade</taxon>
        <taxon>Chlamydomonadales</taxon>
        <taxon>Volvocaceae</taxon>
        <taxon>Volvox</taxon>
    </lineage>
</organism>
<feature type="compositionally biased region" description="Polar residues" evidence="1">
    <location>
        <begin position="366"/>
        <end position="375"/>
    </location>
</feature>
<feature type="region of interest" description="Disordered" evidence="1">
    <location>
        <begin position="234"/>
        <end position="286"/>
    </location>
</feature>
<sequence length="518" mass="59412">MCAIGPRVHLLILSNGSRIKFIIRIQDTILPNSGTAQHTSILYRCTVFHWPSTAFLEDRRITCRDISLTGHFYGQFWFRCPVRMQPERCRREPTGRLSKWRWIEQQLQRDGQMHEPTGHLSKWWRTEQQLLLGGRGGRRREPTERLSKWRQTKQWTQLGSVKPMRFGKSHLRSTHHNAPTAAGMFGGRWQWRVQLKSSHGYQWQPHQGAEHHHHLSQLCCGASKKMWLNGHSTEKIGLTKRPGTTGYSGGSDDQDHHQPTQQCSSLQQLSSADATRKVQARANRTPEQVAMFGGRWQWRVQLKSSHGYQWQPHQGAEHHHHLSQLCCGASKKMWLNGHSTEKIGLTKRPGTTGYSGGSDDQDHHQPTQQCSSLQQVRDHLGNTGAYGFPEDFPLHEAGPSSLPRQCRCETDGIDDEQESILSDEEAEVDATRPQDADGQHEEWMLPSWPPQPGMEPRPDPTALGVWLVLYCMHVERSGENCTVHTNEAGDDIIMMCNDCIHALEWLHCTYPYHYTYPY</sequence>
<reference evidence="2 3" key="1">
    <citation type="journal article" date="2010" name="Science">
        <title>Genomic analysis of organismal complexity in the multicellular green alga Volvox carteri.</title>
        <authorList>
            <person name="Prochnik S.E."/>
            <person name="Umen J."/>
            <person name="Nedelcu A.M."/>
            <person name="Hallmann A."/>
            <person name="Miller S.M."/>
            <person name="Nishii I."/>
            <person name="Ferris P."/>
            <person name="Kuo A."/>
            <person name="Mitros T."/>
            <person name="Fritz-Laylin L.K."/>
            <person name="Hellsten U."/>
            <person name="Chapman J."/>
            <person name="Simakov O."/>
            <person name="Rensing S.A."/>
            <person name="Terry A."/>
            <person name="Pangilinan J."/>
            <person name="Kapitonov V."/>
            <person name="Jurka J."/>
            <person name="Salamov A."/>
            <person name="Shapiro H."/>
            <person name="Schmutz J."/>
            <person name="Grimwood J."/>
            <person name="Lindquist E."/>
            <person name="Lucas S."/>
            <person name="Grigoriev I.V."/>
            <person name="Schmitt R."/>
            <person name="Kirk D."/>
            <person name="Rokhsar D.S."/>
        </authorList>
    </citation>
    <scope>NUCLEOTIDE SEQUENCE [LARGE SCALE GENOMIC DNA]</scope>
    <source>
        <strain evidence="3">f. Nagariensis / Eve</strain>
    </source>
</reference>
<dbReference type="EMBL" id="GL378788">
    <property type="protein sequence ID" value="EFJ39237.1"/>
    <property type="molecule type" value="Genomic_DNA"/>
</dbReference>
<evidence type="ECO:0000256" key="1">
    <source>
        <dbReference type="SAM" id="MobiDB-lite"/>
    </source>
</evidence>
<dbReference type="RefSeq" id="XP_002959699.1">
    <property type="nucleotide sequence ID" value="XM_002959653.1"/>
</dbReference>
<dbReference type="GeneID" id="9614654"/>
<proteinExistence type="predicted"/>
<dbReference type="AlphaFoldDB" id="D8UM13"/>
<evidence type="ECO:0000313" key="3">
    <source>
        <dbReference type="Proteomes" id="UP000001058"/>
    </source>
</evidence>
<dbReference type="InParanoid" id="D8UM13"/>
<feature type="region of interest" description="Disordered" evidence="1">
    <location>
        <begin position="341"/>
        <end position="441"/>
    </location>
</feature>
<feature type="compositionally biased region" description="Low complexity" evidence="1">
    <location>
        <begin position="261"/>
        <end position="271"/>
    </location>
</feature>
<feature type="compositionally biased region" description="Acidic residues" evidence="1">
    <location>
        <begin position="411"/>
        <end position="428"/>
    </location>
</feature>
<gene>
    <name evidence="2" type="ORF">VOLCADRAFT_101212</name>
</gene>
<evidence type="ECO:0000313" key="2">
    <source>
        <dbReference type="EMBL" id="EFJ39237.1"/>
    </source>
</evidence>
<dbReference type="KEGG" id="vcn:VOLCADRAFT_101212"/>
<protein>
    <submittedName>
        <fullName evidence="2">Uncharacterized protein</fullName>
    </submittedName>
</protein>
<feature type="compositionally biased region" description="Basic and acidic residues" evidence="1">
    <location>
        <begin position="429"/>
        <end position="441"/>
    </location>
</feature>
<dbReference type="OrthoDB" id="562146at2759"/>
<keyword evidence="3" id="KW-1185">Reference proteome</keyword>